<name>A0A1Y6BBW2_9PROT</name>
<evidence type="ECO:0000313" key="2">
    <source>
        <dbReference type="Proteomes" id="UP000192917"/>
    </source>
</evidence>
<sequence length="67" mass="7072">MTAHLETGPRLDDPDALYEALMAAYRDLPDAEALKLSAKLVLLLANHIGDAAVVREALAIASGRTDG</sequence>
<dbReference type="RefSeq" id="WP_085120870.1">
    <property type="nucleotide sequence ID" value="NZ_FWZX01000001.1"/>
</dbReference>
<keyword evidence="2" id="KW-1185">Reference proteome</keyword>
<evidence type="ECO:0008006" key="3">
    <source>
        <dbReference type="Google" id="ProtNLM"/>
    </source>
</evidence>
<accession>A0A1Y6BBW2</accession>
<dbReference type="STRING" id="560819.SAMN05428998_101541"/>
<dbReference type="AlphaFoldDB" id="A0A1Y6BBW2"/>
<organism evidence="1 2">
    <name type="scientific">Tistlia consotensis USBA 355</name>
    <dbReference type="NCBI Taxonomy" id="560819"/>
    <lineage>
        <taxon>Bacteria</taxon>
        <taxon>Pseudomonadati</taxon>
        <taxon>Pseudomonadota</taxon>
        <taxon>Alphaproteobacteria</taxon>
        <taxon>Rhodospirillales</taxon>
        <taxon>Rhodovibrionaceae</taxon>
        <taxon>Tistlia</taxon>
    </lineage>
</organism>
<gene>
    <name evidence="1" type="ORF">SAMN05428998_101541</name>
</gene>
<dbReference type="InterPro" id="IPR021233">
    <property type="entry name" value="DUF2783"/>
</dbReference>
<evidence type="ECO:0000313" key="1">
    <source>
        <dbReference type="EMBL" id="SME92901.1"/>
    </source>
</evidence>
<dbReference type="Proteomes" id="UP000192917">
    <property type="component" value="Unassembled WGS sequence"/>
</dbReference>
<proteinExistence type="predicted"/>
<dbReference type="EMBL" id="FWZX01000001">
    <property type="protein sequence ID" value="SME92901.1"/>
    <property type="molecule type" value="Genomic_DNA"/>
</dbReference>
<dbReference type="Pfam" id="PF10932">
    <property type="entry name" value="DUF2783"/>
    <property type="match status" value="1"/>
</dbReference>
<reference evidence="1 2" key="1">
    <citation type="submission" date="2017-04" db="EMBL/GenBank/DDBJ databases">
        <authorList>
            <person name="Afonso C.L."/>
            <person name="Miller P.J."/>
            <person name="Scott M.A."/>
            <person name="Spackman E."/>
            <person name="Goraichik I."/>
            <person name="Dimitrov K.M."/>
            <person name="Suarez D.L."/>
            <person name="Swayne D.E."/>
        </authorList>
    </citation>
    <scope>NUCLEOTIDE SEQUENCE [LARGE SCALE GENOMIC DNA]</scope>
    <source>
        <strain evidence="1 2">USBA 355</strain>
    </source>
</reference>
<protein>
    <recommendedName>
        <fullName evidence="3">DUF2783 domain-containing protein</fullName>
    </recommendedName>
</protein>